<sequence>MISKDTLSDMFDSSVRVSRIIHLRSMFADTPENGVWRLFEDSFDEIAEAIGVELPEELLHDEVELGAFFLRNDQFAGLLVLFDTPVPLRVNEKGGYSCSWSRYHSKWFYCDTLQEACEKALVWQEAVVKEAYEIAGIEYDD</sequence>
<proteinExistence type="predicted"/>
<protein>
    <submittedName>
        <fullName evidence="1">Uncharacterized protein</fullName>
    </submittedName>
</protein>
<name>A0AAP9GIS8_9VIBR</name>
<gene>
    <name evidence="1" type="ORF">APZ19_27395</name>
</gene>
<evidence type="ECO:0000313" key="1">
    <source>
        <dbReference type="EMBL" id="QGH50789.1"/>
    </source>
</evidence>
<dbReference type="AlphaFoldDB" id="A0AAP9GIS8"/>
<reference evidence="1 2" key="1">
    <citation type="journal article" date="2015" name="Genome Announc.">
        <title>Draft Genome Sequence of Vibrio owensii Strain SH-14, Which Causes Shrimp Acute Hepatopancreatic Necrosis Disease.</title>
        <authorList>
            <person name="Liu L."/>
            <person name="Xiao J."/>
            <person name="Xia X."/>
            <person name="Pan Y."/>
            <person name="Yan S."/>
            <person name="Wang Y."/>
        </authorList>
    </citation>
    <scope>NUCLEOTIDE SEQUENCE [LARGE SCALE GENOMIC DNA]</scope>
    <source>
        <strain evidence="1 2">SH14</strain>
    </source>
</reference>
<evidence type="ECO:0000313" key="2">
    <source>
        <dbReference type="Proteomes" id="UP000390336"/>
    </source>
</evidence>
<dbReference type="Proteomes" id="UP000390336">
    <property type="component" value="Chromosome 2"/>
</dbReference>
<dbReference type="RefSeq" id="WP_054824805.1">
    <property type="nucleotide sequence ID" value="NZ_CP045860.1"/>
</dbReference>
<organism evidence="1 2">
    <name type="scientific">Vibrio owensii</name>
    <dbReference type="NCBI Taxonomy" id="696485"/>
    <lineage>
        <taxon>Bacteria</taxon>
        <taxon>Pseudomonadati</taxon>
        <taxon>Pseudomonadota</taxon>
        <taxon>Gammaproteobacteria</taxon>
        <taxon>Vibrionales</taxon>
        <taxon>Vibrionaceae</taxon>
        <taxon>Vibrio</taxon>
    </lineage>
</organism>
<accession>A0AAP9GIS8</accession>
<dbReference type="EMBL" id="CP045860">
    <property type="protein sequence ID" value="QGH50789.1"/>
    <property type="molecule type" value="Genomic_DNA"/>
</dbReference>